<feature type="region of interest" description="Disordered" evidence="1">
    <location>
        <begin position="1"/>
        <end position="41"/>
    </location>
</feature>
<protein>
    <submittedName>
        <fullName evidence="2">Uncharacterized protein</fullName>
    </submittedName>
</protein>
<sequence length="41" mass="4329">MSYLSPSGTSAVPQPARVRADAAPRSEQLLRKGPTSDPYGI</sequence>
<feature type="compositionally biased region" description="Polar residues" evidence="1">
    <location>
        <begin position="1"/>
        <end position="12"/>
    </location>
</feature>
<organism evidence="2 3">
    <name type="scientific">Actinomyces naeslundii (strain ATCC 12104 / DSM 43013 / CCUG 2238 / JCM 8349 / NCTC 10301 / Howell 279)</name>
    <dbReference type="NCBI Taxonomy" id="1115803"/>
    <lineage>
        <taxon>Bacteria</taxon>
        <taxon>Bacillati</taxon>
        <taxon>Actinomycetota</taxon>
        <taxon>Actinomycetes</taxon>
        <taxon>Actinomycetales</taxon>
        <taxon>Actinomycetaceae</taxon>
        <taxon>Actinomyces</taxon>
    </lineage>
</organism>
<proteinExistence type="predicted"/>
<comment type="caution">
    <text evidence="2">The sequence shown here is derived from an EMBL/GenBank/DDBJ whole genome shotgun (WGS) entry which is preliminary data.</text>
</comment>
<evidence type="ECO:0000256" key="1">
    <source>
        <dbReference type="SAM" id="MobiDB-lite"/>
    </source>
</evidence>
<name>J3A8S1_ACTNH</name>
<dbReference type="EMBL" id="ALJK01000194">
    <property type="protein sequence ID" value="EJN83863.1"/>
    <property type="molecule type" value="Genomic_DNA"/>
</dbReference>
<dbReference type="Proteomes" id="UP000007814">
    <property type="component" value="Unassembled WGS sequence"/>
</dbReference>
<gene>
    <name evidence="2" type="ORF">HMPREF1129_1314</name>
</gene>
<evidence type="ECO:0000313" key="2">
    <source>
        <dbReference type="EMBL" id="EJN83863.1"/>
    </source>
</evidence>
<reference evidence="2 3" key="1">
    <citation type="submission" date="2012-07" db="EMBL/GenBank/DDBJ databases">
        <authorList>
            <person name="Durkin A.S."/>
            <person name="McCorrison J."/>
            <person name="Torralba M."/>
            <person name="Gillis M."/>
            <person name="Methe B."/>
            <person name="Sutton G."/>
            <person name="Nelson K.E."/>
        </authorList>
    </citation>
    <scope>NUCLEOTIDE SEQUENCE [LARGE SCALE GENOMIC DNA]</scope>
    <source>
        <strain evidence="3">ATCC 12104 / DSM 43013 / CCUG 2238 / JCM 8349 / NCTC 10301 / Howell 279</strain>
    </source>
</reference>
<evidence type="ECO:0000313" key="3">
    <source>
        <dbReference type="Proteomes" id="UP000007814"/>
    </source>
</evidence>
<feature type="compositionally biased region" description="Basic and acidic residues" evidence="1">
    <location>
        <begin position="18"/>
        <end position="30"/>
    </location>
</feature>
<accession>J3A8S1</accession>
<dbReference type="AlphaFoldDB" id="J3A8S1"/>